<proteinExistence type="predicted"/>
<sequence length="85" mass="9577">MCPLWEIPPLTGPNGSSKTLKCGLSLLALARIWRCEGVTEDNRLSTTFDEVIVYPIPALLYLVKNLLQYHILQHLDAPGYQILKI</sequence>
<evidence type="ECO:0000313" key="2">
    <source>
        <dbReference type="Proteomes" id="UP000737018"/>
    </source>
</evidence>
<accession>A0A8J4RE80</accession>
<organism evidence="1 2">
    <name type="scientific">Castanea mollissima</name>
    <name type="common">Chinese chestnut</name>
    <dbReference type="NCBI Taxonomy" id="60419"/>
    <lineage>
        <taxon>Eukaryota</taxon>
        <taxon>Viridiplantae</taxon>
        <taxon>Streptophyta</taxon>
        <taxon>Embryophyta</taxon>
        <taxon>Tracheophyta</taxon>
        <taxon>Spermatophyta</taxon>
        <taxon>Magnoliopsida</taxon>
        <taxon>eudicotyledons</taxon>
        <taxon>Gunneridae</taxon>
        <taxon>Pentapetalae</taxon>
        <taxon>rosids</taxon>
        <taxon>fabids</taxon>
        <taxon>Fagales</taxon>
        <taxon>Fagaceae</taxon>
        <taxon>Castanea</taxon>
    </lineage>
</organism>
<protein>
    <submittedName>
        <fullName evidence="1">Uncharacterized protein</fullName>
    </submittedName>
</protein>
<dbReference type="EMBL" id="JRKL02001009">
    <property type="protein sequence ID" value="KAF3966678.1"/>
    <property type="molecule type" value="Genomic_DNA"/>
</dbReference>
<reference evidence="1" key="1">
    <citation type="submission" date="2020-03" db="EMBL/GenBank/DDBJ databases">
        <title>Castanea mollissima Vanexum genome sequencing.</title>
        <authorList>
            <person name="Staton M."/>
        </authorList>
    </citation>
    <scope>NUCLEOTIDE SEQUENCE</scope>
    <source>
        <tissue evidence="1">Leaf</tissue>
    </source>
</reference>
<dbReference type="AlphaFoldDB" id="A0A8J4RE80"/>
<keyword evidence="2" id="KW-1185">Reference proteome</keyword>
<dbReference type="OrthoDB" id="1710559at2759"/>
<comment type="caution">
    <text evidence="1">The sequence shown here is derived from an EMBL/GenBank/DDBJ whole genome shotgun (WGS) entry which is preliminary data.</text>
</comment>
<name>A0A8J4RE80_9ROSI</name>
<gene>
    <name evidence="1" type="ORF">CMV_009247</name>
</gene>
<dbReference type="Proteomes" id="UP000737018">
    <property type="component" value="Unassembled WGS sequence"/>
</dbReference>
<evidence type="ECO:0000313" key="1">
    <source>
        <dbReference type="EMBL" id="KAF3966678.1"/>
    </source>
</evidence>